<evidence type="ECO:0000256" key="2">
    <source>
        <dbReference type="SAM" id="Coils"/>
    </source>
</evidence>
<feature type="domain" description="EF-hand" evidence="5">
    <location>
        <begin position="436"/>
        <end position="471"/>
    </location>
</feature>
<feature type="compositionally biased region" description="Polar residues" evidence="3">
    <location>
        <begin position="645"/>
        <end position="671"/>
    </location>
</feature>
<feature type="region of interest" description="Disordered" evidence="3">
    <location>
        <begin position="644"/>
        <end position="734"/>
    </location>
</feature>
<dbReference type="RefSeq" id="XP_029658361.1">
    <property type="nucleotide sequence ID" value="XM_029802501.2"/>
</dbReference>
<dbReference type="Pfam" id="PF12763">
    <property type="entry name" value="EH"/>
    <property type="match status" value="2"/>
</dbReference>
<dbReference type="SMART" id="SM00054">
    <property type="entry name" value="EFh"/>
    <property type="match status" value="1"/>
</dbReference>
<dbReference type="PANTHER" id="PTHR11216">
    <property type="entry name" value="EH DOMAIN"/>
    <property type="match status" value="1"/>
</dbReference>
<gene>
    <name evidence="7" type="primary">LOC115232554</name>
</gene>
<keyword evidence="6" id="KW-1185">Reference proteome</keyword>
<dbReference type="GO" id="GO:0005509">
    <property type="term" value="F:calcium ion binding"/>
    <property type="evidence" value="ECO:0007669"/>
    <property type="project" value="InterPro"/>
</dbReference>
<dbReference type="PROSITE" id="PS50222">
    <property type="entry name" value="EF_HAND_2"/>
    <property type="match status" value="1"/>
</dbReference>
<organism evidence="6 7">
    <name type="scientific">Octopus sinensis</name>
    <name type="common">East Asian common octopus</name>
    <dbReference type="NCBI Taxonomy" id="2607531"/>
    <lineage>
        <taxon>Eukaryota</taxon>
        <taxon>Metazoa</taxon>
        <taxon>Spiralia</taxon>
        <taxon>Lophotrochozoa</taxon>
        <taxon>Mollusca</taxon>
        <taxon>Cephalopoda</taxon>
        <taxon>Coleoidea</taxon>
        <taxon>Octopodiformes</taxon>
        <taxon>Octopoda</taxon>
        <taxon>Incirrata</taxon>
        <taxon>Octopodidae</taxon>
        <taxon>Octopus</taxon>
    </lineage>
</organism>
<dbReference type="GO" id="GO:0016197">
    <property type="term" value="P:endosomal transport"/>
    <property type="evidence" value="ECO:0007669"/>
    <property type="project" value="TreeGrafter"/>
</dbReference>
<feature type="compositionally biased region" description="Polar residues" evidence="3">
    <location>
        <begin position="111"/>
        <end position="123"/>
    </location>
</feature>
<dbReference type="SMART" id="SM00027">
    <property type="entry name" value="EH"/>
    <property type="match status" value="2"/>
</dbReference>
<keyword evidence="1" id="KW-0106">Calcium</keyword>
<feature type="coiled-coil region" evidence="2">
    <location>
        <begin position="860"/>
        <end position="894"/>
    </location>
</feature>
<dbReference type="InterPro" id="IPR000261">
    <property type="entry name" value="EH_dom"/>
</dbReference>
<dbReference type="Proteomes" id="UP000515154">
    <property type="component" value="Linkage group LG2"/>
</dbReference>
<feature type="compositionally biased region" description="Pro residues" evidence="3">
    <location>
        <begin position="233"/>
        <end position="243"/>
    </location>
</feature>
<dbReference type="GO" id="GO:0006897">
    <property type="term" value="P:endocytosis"/>
    <property type="evidence" value="ECO:0007669"/>
    <property type="project" value="TreeGrafter"/>
</dbReference>
<feature type="domain" description="EH" evidence="4">
    <location>
        <begin position="403"/>
        <end position="492"/>
    </location>
</feature>
<proteinExistence type="predicted"/>
<feature type="region of interest" description="Disordered" evidence="3">
    <location>
        <begin position="502"/>
        <end position="542"/>
    </location>
</feature>
<accession>A0A6P7UBS0</accession>
<evidence type="ECO:0000259" key="5">
    <source>
        <dbReference type="PROSITE" id="PS50222"/>
    </source>
</evidence>
<feature type="region of interest" description="Disordered" evidence="3">
    <location>
        <begin position="203"/>
        <end position="267"/>
    </location>
</feature>
<dbReference type="PROSITE" id="PS50031">
    <property type="entry name" value="EH"/>
    <property type="match status" value="2"/>
</dbReference>
<feature type="compositionally biased region" description="Polar residues" evidence="3">
    <location>
        <begin position="518"/>
        <end position="538"/>
    </location>
</feature>
<feature type="compositionally biased region" description="Pro residues" evidence="3">
    <location>
        <begin position="717"/>
        <end position="726"/>
    </location>
</feature>
<dbReference type="InterPro" id="IPR011992">
    <property type="entry name" value="EF-hand-dom_pair"/>
</dbReference>
<evidence type="ECO:0000313" key="6">
    <source>
        <dbReference type="Proteomes" id="UP000515154"/>
    </source>
</evidence>
<dbReference type="GO" id="GO:0005886">
    <property type="term" value="C:plasma membrane"/>
    <property type="evidence" value="ECO:0007669"/>
    <property type="project" value="TreeGrafter"/>
</dbReference>
<protein>
    <submittedName>
        <fullName evidence="7">RalBP1-associated Eps domain-containing protein 1 isoform X6</fullName>
    </submittedName>
</protein>
<feature type="compositionally biased region" description="Polar residues" evidence="3">
    <location>
        <begin position="254"/>
        <end position="267"/>
    </location>
</feature>
<dbReference type="GO" id="GO:0005737">
    <property type="term" value="C:cytoplasm"/>
    <property type="evidence" value="ECO:0007669"/>
    <property type="project" value="TreeGrafter"/>
</dbReference>
<name>A0A6P7UBS0_9MOLL</name>
<dbReference type="InterPro" id="IPR018247">
    <property type="entry name" value="EF_Hand_1_Ca_BS"/>
</dbReference>
<dbReference type="PROSITE" id="PS00018">
    <property type="entry name" value="EF_HAND_1"/>
    <property type="match status" value="1"/>
</dbReference>
<evidence type="ECO:0000259" key="4">
    <source>
        <dbReference type="PROSITE" id="PS50031"/>
    </source>
</evidence>
<feature type="domain" description="EH" evidence="4">
    <location>
        <begin position="10"/>
        <end position="98"/>
    </location>
</feature>
<keyword evidence="2" id="KW-0175">Coiled coil</keyword>
<dbReference type="AlphaFoldDB" id="A0A6P7UBS0"/>
<feature type="compositionally biased region" description="Low complexity" evidence="3">
    <location>
        <begin position="808"/>
        <end position="824"/>
    </location>
</feature>
<feature type="compositionally biased region" description="Polar residues" evidence="3">
    <location>
        <begin position="138"/>
        <end position="162"/>
    </location>
</feature>
<reference evidence="7" key="1">
    <citation type="submission" date="2025-08" db="UniProtKB">
        <authorList>
            <consortium name="RefSeq"/>
        </authorList>
    </citation>
    <scope>IDENTIFICATION</scope>
</reference>
<dbReference type="Gene3D" id="1.10.238.10">
    <property type="entry name" value="EF-hand"/>
    <property type="match status" value="2"/>
</dbReference>
<dbReference type="InterPro" id="IPR002048">
    <property type="entry name" value="EF_hand_dom"/>
</dbReference>
<dbReference type="SUPFAM" id="SSF47473">
    <property type="entry name" value="EF-hand"/>
    <property type="match status" value="2"/>
</dbReference>
<evidence type="ECO:0000256" key="1">
    <source>
        <dbReference type="ARBA" id="ARBA00022837"/>
    </source>
</evidence>
<sequence>MEGLKLCEQEQRYYGELFQNCDVEGSGRVTGSKALDLFRLSGLNQEVLQQISELCGAKRLGHFGRSQFYIALKLIAAVQCGLPAKLDSLNLAMEVSLPKFHRANGHEKWKNQASPTISSNVISGESDATPIQDGVCPVNTSSGNQVTSSRTTSQPALSQPTGQLPPPPATKKSHIRNLSGQYRSLTDNPSQYSQLDQKIFFLKNRKNAPRRPTSLGYPLKSRDESPLDSKSPPFSPKQSPPTSPTNRVKLGNIGKQQTAPASVNTSMTTSGTNVAANAGSVGQVTPVATVYPAMPSQFVSPATTTPVTNTTGNVVPGTVGSGSGLPGLVTAAVAPSPSAYTNSVHDVSGWASFEDEESKGLLDTGATGAKMSWENIESQGVDSSSISSENESIDDVWTISKEQREYYLKQFKTMQPEENGVIIGSIAKEFFEKSKLPVHELSKIWQLSDLNRDGALSLDEFCIAMHLVVLRRNEIELPDHLPVSLMPYSTLTNGKNEPFAADLPPGSTLKRLTPTTPPSNQWTRTTFPVESPTSSGLSSPAPKPVNFEFSKPVATDPDSKIIHPVALRMSPDGHPIPPEITDRNNWTAAGTATGVYHLNPYLKRYWATFGMYRASKSFQGIQQLTDLATGCCNSAPVVCGDQHDASSLTTSPSSKQPSRMSYSVEPTSLNDLSAAIPTDHSSPMSPKSVLPSVSTSLHGRPRPVATKKTAPGTSVLLPPPAVPPRTSPKDVSRQSRDILLGFGGMQSEKIFRFTDFSSQDLDSVDHSEDSTSVTPAIKLQAPMVEKHRRCASLDIRQIGGLPPITTQTDTDNVDSSIVSSTSVSKVLPEPEEEVMSSDRQKSSYYGRQPSRDKRELQMAISTHKERNAMLERVNSELNQELQEVMEQRIALEIQLEHLRPYHS</sequence>
<feature type="region of interest" description="Disordered" evidence="3">
    <location>
        <begin position="106"/>
        <end position="174"/>
    </location>
</feature>
<evidence type="ECO:0000313" key="7">
    <source>
        <dbReference type="RefSeq" id="XP_029658361.1"/>
    </source>
</evidence>
<feature type="compositionally biased region" description="Polar residues" evidence="3">
    <location>
        <begin position="679"/>
        <end position="697"/>
    </location>
</feature>
<dbReference type="CDD" id="cd00052">
    <property type="entry name" value="EH"/>
    <property type="match status" value="2"/>
</dbReference>
<dbReference type="PANTHER" id="PTHR11216:SF174">
    <property type="entry name" value="GH06923P"/>
    <property type="match status" value="1"/>
</dbReference>
<evidence type="ECO:0000256" key="3">
    <source>
        <dbReference type="SAM" id="MobiDB-lite"/>
    </source>
</evidence>
<feature type="region of interest" description="Disordered" evidence="3">
    <location>
        <begin position="802"/>
        <end position="854"/>
    </location>
</feature>